<keyword evidence="2" id="KW-1185">Reference proteome</keyword>
<proteinExistence type="predicted"/>
<evidence type="ECO:0000313" key="1">
    <source>
        <dbReference type="EMBL" id="EYC35591.1"/>
    </source>
</evidence>
<reference evidence="2" key="1">
    <citation type="journal article" date="2015" name="Nat. Genet.">
        <title>The genome and transcriptome of the zoonotic hookworm Ancylostoma ceylanicum identify infection-specific gene families.</title>
        <authorList>
            <person name="Schwarz E.M."/>
            <person name="Hu Y."/>
            <person name="Antoshechkin I."/>
            <person name="Miller M.M."/>
            <person name="Sternberg P.W."/>
            <person name="Aroian R.V."/>
        </authorList>
    </citation>
    <scope>NUCLEOTIDE SEQUENCE</scope>
    <source>
        <strain evidence="2">HY135</strain>
    </source>
</reference>
<sequence length="105" mass="12520">MLFTTLGGIVIPWGEYDICQQRRHLRKNAARRHVFLRQAITYVIYVFLYRKLQTVRTLHTRLTTYSYMLERRRGGSNKHEKDDGSAILKETDSQTIYECHDYHVA</sequence>
<dbReference type="EMBL" id="JARK01000619">
    <property type="protein sequence ID" value="EYC35591.1"/>
    <property type="molecule type" value="Genomic_DNA"/>
</dbReference>
<accession>A0A016W7N8</accession>
<name>A0A016W7N8_9BILA</name>
<evidence type="ECO:0000313" key="2">
    <source>
        <dbReference type="Proteomes" id="UP000024635"/>
    </source>
</evidence>
<gene>
    <name evidence="1" type="primary">Acey_s1019.g3406</name>
    <name evidence="1" type="ORF">Y032_1019g3406</name>
</gene>
<organism evidence="1 2">
    <name type="scientific">Ancylostoma ceylanicum</name>
    <dbReference type="NCBI Taxonomy" id="53326"/>
    <lineage>
        <taxon>Eukaryota</taxon>
        <taxon>Metazoa</taxon>
        <taxon>Ecdysozoa</taxon>
        <taxon>Nematoda</taxon>
        <taxon>Chromadorea</taxon>
        <taxon>Rhabditida</taxon>
        <taxon>Rhabditina</taxon>
        <taxon>Rhabditomorpha</taxon>
        <taxon>Strongyloidea</taxon>
        <taxon>Ancylostomatidae</taxon>
        <taxon>Ancylostomatinae</taxon>
        <taxon>Ancylostoma</taxon>
    </lineage>
</organism>
<dbReference type="AlphaFoldDB" id="A0A016W7N8"/>
<dbReference type="Proteomes" id="UP000024635">
    <property type="component" value="Unassembled WGS sequence"/>
</dbReference>
<protein>
    <submittedName>
        <fullName evidence="1">Uncharacterized protein</fullName>
    </submittedName>
</protein>
<comment type="caution">
    <text evidence="1">The sequence shown here is derived from an EMBL/GenBank/DDBJ whole genome shotgun (WGS) entry which is preliminary data.</text>
</comment>